<evidence type="ECO:0000256" key="12">
    <source>
        <dbReference type="ARBA" id="ARBA00046109"/>
    </source>
</evidence>
<proteinExistence type="inferred from homology"/>
<evidence type="ECO:0000256" key="10">
    <source>
        <dbReference type="ARBA" id="ARBA00023200"/>
    </source>
</evidence>
<dbReference type="Pfam" id="PF02304">
    <property type="entry name" value="Phage_B"/>
    <property type="match status" value="1"/>
</dbReference>
<reference evidence="14" key="2">
    <citation type="submission" date="2009-05" db="EMBL/GenBank/DDBJ databases">
        <authorList>
            <person name="Chang R.-l."/>
            <person name="Wang M.-Y."/>
            <person name="Lai S.-Y."/>
        </authorList>
    </citation>
    <scope>NUCLEOTIDE SEQUENCE</scope>
    <source>
        <strain evidence="14">G4_2</strain>
    </source>
</reference>
<evidence type="ECO:0000256" key="8">
    <source>
        <dbReference type="ARBA" id="ARBA00022813"/>
    </source>
</evidence>
<evidence type="ECO:0000256" key="11">
    <source>
        <dbReference type="ARBA" id="ARBA00030995"/>
    </source>
</evidence>
<reference evidence="14 16" key="1">
    <citation type="journal article" date="2009" name="PLoS Genet.">
        <title>The fitness effects of random mutations in single-stranded DNA and RNA bacteriophages.</title>
        <authorList>
            <person name="Domingo-Calap P."/>
            <person name="Cuevas J.M."/>
            <person name="Sanjuan R."/>
        </authorList>
    </citation>
    <scope>NUCLEOTIDE SEQUENCE</scope>
    <source>
        <strain evidence="14">G4_2</strain>
        <strain evidence="16">Isolate G4_2</strain>
    </source>
</reference>
<evidence type="ECO:0000256" key="4">
    <source>
        <dbReference type="ARBA" id="ARBA00020505"/>
    </source>
</evidence>
<dbReference type="GO" id="GO:0006508">
    <property type="term" value="P:proteolysis"/>
    <property type="evidence" value="ECO:0007669"/>
    <property type="project" value="UniProtKB-KW"/>
</dbReference>
<dbReference type="InterPro" id="IPR003513">
    <property type="entry name" value="Phage_B"/>
</dbReference>
<keyword evidence="5" id="KW-1188">Viral release from host cell</keyword>
<keyword evidence="10" id="KW-1035">Host cytoplasm</keyword>
<accession>D0U1A7</accession>
<reference evidence="15 17" key="3">
    <citation type="journal article" date="2011" name="Evolution">
        <title>Experimental evolution of RNA versus DNA viruses.</title>
        <authorList>
            <person name="Domingo-Calap P."/>
            <person name="Sanjuan R."/>
        </authorList>
    </citation>
    <scope>NUCLEOTIDE SEQUENCE [LARGE SCALE GENOMIC DNA]</scope>
    <source>
        <strain evidence="15">G4_2_FR</strain>
        <strain evidence="17">Isolate G4_2_FR</strain>
    </source>
</reference>
<evidence type="ECO:0000256" key="9">
    <source>
        <dbReference type="ARBA" id="ARBA00022950"/>
    </source>
</evidence>
<dbReference type="EMBL" id="JF719730">
    <property type="protein sequence ID" value="AEQ25490.1"/>
    <property type="molecule type" value="Genomic_DNA"/>
</dbReference>
<protein>
    <recommendedName>
        <fullName evidence="4">Internal scaffolding protein B</fullName>
    </recommendedName>
    <alternativeName>
        <fullName evidence="11">Scaffolding protein B</fullName>
    </alternativeName>
</protein>
<dbReference type="GO" id="GO:0008233">
    <property type="term" value="F:peptidase activity"/>
    <property type="evidence" value="ECO:0007669"/>
    <property type="project" value="UniProtKB-KW"/>
</dbReference>
<evidence type="ECO:0000313" key="14">
    <source>
        <dbReference type="EMBL" id="ACY07178.1"/>
    </source>
</evidence>
<keyword evidence="9" id="KW-0118">Viral capsid assembly</keyword>
<evidence type="ECO:0000256" key="6">
    <source>
        <dbReference type="ARBA" id="ARBA00022670"/>
    </source>
</evidence>
<evidence type="ECO:0000256" key="3">
    <source>
        <dbReference type="ARBA" id="ARBA00011498"/>
    </source>
</evidence>
<evidence type="ECO:0000256" key="13">
    <source>
        <dbReference type="SAM" id="MobiDB-lite"/>
    </source>
</evidence>
<name>D0U1A7_BPG4</name>
<evidence type="ECO:0000256" key="7">
    <source>
        <dbReference type="ARBA" id="ARBA00022801"/>
    </source>
</evidence>
<keyword evidence="6" id="KW-0645">Protease</keyword>
<feature type="region of interest" description="Disordered" evidence="13">
    <location>
        <begin position="1"/>
        <end position="65"/>
    </location>
</feature>
<dbReference type="Gene3D" id="4.10.1260.10">
    <property type="entry name" value="Scaffolding protein gpD of bacteriophage procapsid"/>
    <property type="match status" value="1"/>
</dbReference>
<dbReference type="GO" id="GO:0019069">
    <property type="term" value="P:viral capsid assembly"/>
    <property type="evidence" value="ECO:0007669"/>
    <property type="project" value="InterPro"/>
</dbReference>
<evidence type="ECO:0000313" key="17">
    <source>
        <dbReference type="Proteomes" id="UP000008357"/>
    </source>
</evidence>
<dbReference type="Proteomes" id="UP000008357">
    <property type="component" value="Segment"/>
</dbReference>
<organism evidence="14 16">
    <name type="scientific">Escherichia phage G4</name>
    <name type="common">Bacteriophage G4</name>
    <dbReference type="NCBI Taxonomy" id="10843"/>
    <lineage>
        <taxon>Viruses</taxon>
        <taxon>Monodnaviria</taxon>
        <taxon>Sangervirae</taxon>
        <taxon>Phixviricota</taxon>
        <taxon>Malgrandaviricetes</taxon>
        <taxon>Petitvirales</taxon>
        <taxon>Microviridae</taxon>
        <taxon>Bullavirinae</taxon>
        <taxon>Gequatrovirus</taxon>
        <taxon>Gequatrovirus G4</taxon>
    </lineage>
</organism>
<keyword evidence="7" id="KW-0378">Hydrolase</keyword>
<comment type="similarity">
    <text evidence="2">Belongs to the microviridae B protein family.</text>
</comment>
<feature type="compositionally biased region" description="Basic and acidic residues" evidence="13">
    <location>
        <begin position="47"/>
        <end position="65"/>
    </location>
</feature>
<comment type="subunit">
    <text evidence="3">Component of the procapsid complex composed of 60 copies of the internally located B, 240 copies of the external scaffolding protein D, 60 copies of each of the viral structural proteins F and G proteins, and 12 copies of H.</text>
</comment>
<comment type="function">
    <text evidence="12">Participates in the assembly of the viral procapsid in the cytoplasm. Forms first a 12S pre-assembly complex with protein H, and F and G pentamers, then twelve 12S complexes are joined by the D protein to form the procapsid. Internal scaffold protein B is released from the procapsid upon genome packaging. Autoproteolytic activity cleaves protein B and probably facilitates its removal through the pores of the procapsid.</text>
</comment>
<evidence type="ECO:0000256" key="2">
    <source>
        <dbReference type="ARBA" id="ARBA00010960"/>
    </source>
</evidence>
<dbReference type="InterPro" id="IPR038149">
    <property type="entry name" value="Phage_B_sf"/>
</dbReference>
<evidence type="ECO:0000256" key="1">
    <source>
        <dbReference type="ARBA" id="ARBA00004192"/>
    </source>
</evidence>
<evidence type="ECO:0000313" key="16">
    <source>
        <dbReference type="Proteomes" id="UP000008356"/>
    </source>
</evidence>
<dbReference type="EMBL" id="GQ153921">
    <property type="protein sequence ID" value="ACY07178.1"/>
    <property type="molecule type" value="Genomic_DNA"/>
</dbReference>
<dbReference type="GO" id="GO:0030430">
    <property type="term" value="C:host cell cytoplasm"/>
    <property type="evidence" value="ECO:0007669"/>
    <property type="project" value="UniProtKB-SubCell"/>
</dbReference>
<evidence type="ECO:0000256" key="5">
    <source>
        <dbReference type="ARBA" id="ARBA00022612"/>
    </source>
</evidence>
<feature type="compositionally biased region" description="Polar residues" evidence="13">
    <location>
        <begin position="1"/>
        <end position="37"/>
    </location>
</feature>
<evidence type="ECO:0000313" key="15">
    <source>
        <dbReference type="EMBL" id="AEQ25490.1"/>
    </source>
</evidence>
<organismHost>
    <name type="scientific">Escherichia coli</name>
    <dbReference type="NCBI Taxonomy" id="562"/>
</organismHost>
<dbReference type="Proteomes" id="UP000008356">
    <property type="component" value="Segment"/>
</dbReference>
<keyword evidence="8" id="KW-0068">Autocatalytic cleavage</keyword>
<sequence>MEQFTQNQNQPHTQESVQNTNVSQFRNETVINGSPVSGNPDGTDPSGLRRDPVQQHLEAERQERAQIEAGKEICRRRFGGATCDDESAKIHAQFDPSNRSVQPTEFYRFNDHEINKYGYF</sequence>
<comment type="subcellular location">
    <subcellularLocation>
        <location evidence="1">Host cytoplasm</location>
    </subcellularLocation>
</comment>
<gene>
    <name evidence="14" type="primary">B</name>
</gene>